<evidence type="ECO:0000313" key="2">
    <source>
        <dbReference type="Proteomes" id="UP000242850"/>
    </source>
</evidence>
<accession>A0A1H5X110</accession>
<sequence length="548" mass="65195">MAMHHDFDATVIFTVDNFDKEQVMKLNVFFDDISEIKKSIVELKECSKVSVSFQSSDKDSFLEIKNIFTNQGEFIRINPNETRKLFEGQNRYSVLLPGDYLIRIFINGRYYYNVYSVQPRHISDLQLKNLREYLNKKINGLSYNLNTSLYKSKIKTNRFNINYLKIMDVCKKDFYILIKTLDDIIKNPITELKKNYIKGQNVKKQDIKTIRFSGKRNGGERLEIRKVPSVNSLENKILKGILISLLKEFRKIEMYLNELKNYILDDKNSILRKLNIDKKEIDFYYKDIKWIGNVLSKYINFFSEVDTCFKIIPVKNILKNPKYNKVYEIYKNFIDYVNYYEPNFKTTDVLYEYFTLIVLMEALEDMGFNLEDSDLKRLLSLRFVDLIPSGTSAVLTRDNIRLEVWYEKELKALYQEALKDDTYFYTHASNKLPDIRLDIYKDNKYIKSIIIEAKYRRFSYIWSDVENNETMIQIKNYKTTIHYISRELKRPILPIEKVIVVYPGQPDMDIIIEKEFGDYLFLQLRPGASLNEIVGYTELKMILTQLIE</sequence>
<dbReference type="AlphaFoldDB" id="A0A1H5X110"/>
<dbReference type="RefSeq" id="WP_103896546.1">
    <property type="nucleotide sequence ID" value="NZ_FNUK01000024.1"/>
</dbReference>
<reference evidence="2" key="1">
    <citation type="submission" date="2016-10" db="EMBL/GenBank/DDBJ databases">
        <authorList>
            <person name="Varghese N."/>
            <person name="Submissions S."/>
        </authorList>
    </citation>
    <scope>NUCLEOTIDE SEQUENCE [LARGE SCALE GENOMIC DNA]</scope>
    <source>
        <strain evidence="2">DSM 5463</strain>
    </source>
</reference>
<gene>
    <name evidence="1" type="ORF">SAMN05660865_01627</name>
</gene>
<dbReference type="Proteomes" id="UP000242850">
    <property type="component" value="Unassembled WGS sequence"/>
</dbReference>
<protein>
    <submittedName>
        <fullName evidence="1">PD-(D/E)XK nuclease superfamily protein</fullName>
    </submittedName>
</protein>
<proteinExistence type="predicted"/>
<dbReference type="OrthoDB" id="11970at2"/>
<name>A0A1H5X110_9CLOT</name>
<dbReference type="Pfam" id="PF04411">
    <property type="entry name" value="PDDEXK_7"/>
    <property type="match status" value="1"/>
</dbReference>
<dbReference type="InterPro" id="IPR007505">
    <property type="entry name" value="PDDEXK_7"/>
</dbReference>
<organism evidence="1 2">
    <name type="scientific">Caloramator fervidus</name>
    <dbReference type="NCBI Taxonomy" id="29344"/>
    <lineage>
        <taxon>Bacteria</taxon>
        <taxon>Bacillati</taxon>
        <taxon>Bacillota</taxon>
        <taxon>Clostridia</taxon>
        <taxon>Eubacteriales</taxon>
        <taxon>Clostridiaceae</taxon>
        <taxon>Caloramator</taxon>
    </lineage>
</organism>
<dbReference type="EMBL" id="FNUK01000024">
    <property type="protein sequence ID" value="SEG05070.1"/>
    <property type="molecule type" value="Genomic_DNA"/>
</dbReference>
<keyword evidence="2" id="KW-1185">Reference proteome</keyword>
<evidence type="ECO:0000313" key="1">
    <source>
        <dbReference type="EMBL" id="SEG05070.1"/>
    </source>
</evidence>